<keyword evidence="3 6" id="KW-0663">Pyridoxal phosphate</keyword>
<dbReference type="InterPro" id="IPR002986">
    <property type="entry name" value="DAP_deCOOHase_LysA"/>
</dbReference>
<evidence type="ECO:0000259" key="10">
    <source>
        <dbReference type="Pfam" id="PF00278"/>
    </source>
</evidence>
<feature type="binding site" evidence="6">
    <location>
        <position position="288"/>
    </location>
    <ligand>
        <name>pyridoxal 5'-phosphate</name>
        <dbReference type="ChEBI" id="CHEBI:597326"/>
    </ligand>
</feature>
<comment type="catalytic activity">
    <reaction evidence="6 9">
        <text>meso-2,6-diaminopimelate + H(+) = L-lysine + CO2</text>
        <dbReference type="Rhea" id="RHEA:15101"/>
        <dbReference type="ChEBI" id="CHEBI:15378"/>
        <dbReference type="ChEBI" id="CHEBI:16526"/>
        <dbReference type="ChEBI" id="CHEBI:32551"/>
        <dbReference type="ChEBI" id="CHEBI:57791"/>
        <dbReference type="EC" id="4.1.1.20"/>
    </reaction>
</comment>
<protein>
    <recommendedName>
        <fullName evidence="6 7">Diaminopimelate decarboxylase</fullName>
        <shortName evidence="6">DAP decarboxylase</shortName>
        <shortName evidence="6">DAPDC</shortName>
        <ecNumber evidence="6 7">4.1.1.20</ecNumber>
    </recommendedName>
</protein>
<keyword evidence="2 6" id="KW-0210">Decarboxylase</keyword>
<dbReference type="HAMAP" id="MF_02120">
    <property type="entry name" value="LysA"/>
    <property type="match status" value="1"/>
</dbReference>
<dbReference type="GO" id="GO:0009089">
    <property type="term" value="P:lysine biosynthetic process via diaminopimelate"/>
    <property type="evidence" value="ECO:0007669"/>
    <property type="project" value="UniProtKB-UniRule"/>
</dbReference>
<evidence type="ECO:0000256" key="5">
    <source>
        <dbReference type="ARBA" id="ARBA00023239"/>
    </source>
</evidence>
<dbReference type="InterPro" id="IPR022653">
    <property type="entry name" value="De-COase2_pyr-phos_BS"/>
</dbReference>
<gene>
    <name evidence="6 12" type="primary">lysA</name>
    <name evidence="12" type="ORF">KDL01_23420</name>
</gene>
<comment type="cofactor">
    <cofactor evidence="1 6 8 9">
        <name>pyridoxal 5'-phosphate</name>
        <dbReference type="ChEBI" id="CHEBI:597326"/>
    </cofactor>
</comment>
<dbReference type="PROSITE" id="PS00879">
    <property type="entry name" value="ODR_DC_2_2"/>
    <property type="match status" value="1"/>
</dbReference>
<dbReference type="PRINTS" id="PR01179">
    <property type="entry name" value="ODADCRBXLASE"/>
</dbReference>
<evidence type="ECO:0000256" key="9">
    <source>
        <dbReference type="RuleBase" id="RU003738"/>
    </source>
</evidence>
<feature type="domain" description="Orn/DAP/Arg decarboxylase 2 C-terminal" evidence="10">
    <location>
        <begin position="339"/>
        <end position="429"/>
    </location>
</feature>
<evidence type="ECO:0000256" key="3">
    <source>
        <dbReference type="ARBA" id="ARBA00022898"/>
    </source>
</evidence>
<dbReference type="Pfam" id="PF02784">
    <property type="entry name" value="Orn_Arg_deC_N"/>
    <property type="match status" value="1"/>
</dbReference>
<evidence type="ECO:0000313" key="12">
    <source>
        <dbReference type="EMBL" id="MBR7836247.1"/>
    </source>
</evidence>
<feature type="binding site" evidence="6">
    <location>
        <position position="374"/>
    </location>
    <ligand>
        <name>substrate</name>
    </ligand>
</feature>
<dbReference type="Gene3D" id="3.20.20.10">
    <property type="entry name" value="Alanine racemase"/>
    <property type="match status" value="1"/>
</dbReference>
<dbReference type="InterPro" id="IPR022657">
    <property type="entry name" value="De-COase2_CS"/>
</dbReference>
<evidence type="ECO:0000256" key="8">
    <source>
        <dbReference type="PIRSR" id="PIRSR600183-50"/>
    </source>
</evidence>
<dbReference type="InterPro" id="IPR022643">
    <property type="entry name" value="De-COase2_C"/>
</dbReference>
<proteinExistence type="inferred from homology"/>
<keyword evidence="5 6" id="KW-0456">Lyase</keyword>
<dbReference type="InterPro" id="IPR022644">
    <property type="entry name" value="De-COase2_N"/>
</dbReference>
<evidence type="ECO:0000256" key="4">
    <source>
        <dbReference type="ARBA" id="ARBA00023154"/>
    </source>
</evidence>
<evidence type="ECO:0000313" key="13">
    <source>
        <dbReference type="Proteomes" id="UP000675781"/>
    </source>
</evidence>
<dbReference type="EC" id="4.1.1.20" evidence="6 7"/>
<dbReference type="PROSITE" id="PS00878">
    <property type="entry name" value="ODR_DC_2_1"/>
    <property type="match status" value="1"/>
</dbReference>
<feature type="binding site" evidence="6">
    <location>
        <position position="333"/>
    </location>
    <ligand>
        <name>substrate</name>
    </ligand>
</feature>
<dbReference type="GO" id="GO:0030170">
    <property type="term" value="F:pyridoxal phosphate binding"/>
    <property type="evidence" value="ECO:0007669"/>
    <property type="project" value="UniProtKB-UniRule"/>
</dbReference>
<sequence>MSRAAHPAGPRYADVLTAGGVSAPPADLNALDPKVWPITAARDEEGQLTLGGLGVAELARRQGTPAYVLDEADWRRRARTWLAAFGSYDPQEPPVHYAGKSFLSKAVARWAAEEGLGLDVCSGGELAVALAAAFPAHRITFHGNNKTVAELGRALDAGVGRFVLDSHEEIDRLAAAAIERETTAAVMVRVTVGVEAHTHEFIATAHEDQKFGFSLAGGEAAEAVRHVLKFRAGGKTPPLELVGLHSHIGSQIFDTAGFETAAHRAVGLLAAIRDEHGLVLPELDLGGGLGIAYTSEDDPQDAFSIVAALKAIVARECFGYSLPTPQITVEPGRAISGPPGVTLYEVGTVKPLEGLRTYVSVDGGMSDNIRTALYDAAYTCVLASRTSEAEPMLARVVGKHCEAGDIVVKDAWLPADVRPGDLLAVAATGAYCRSMSSNYNHALRPPVLAVLDGAERVLVRRETEDDLLALDLG</sequence>
<evidence type="ECO:0000256" key="2">
    <source>
        <dbReference type="ARBA" id="ARBA00022793"/>
    </source>
</evidence>
<keyword evidence="6" id="KW-0028">Amino-acid biosynthesis</keyword>
<evidence type="ECO:0000256" key="1">
    <source>
        <dbReference type="ARBA" id="ARBA00001933"/>
    </source>
</evidence>
<evidence type="ECO:0000256" key="7">
    <source>
        <dbReference type="NCBIfam" id="TIGR01048"/>
    </source>
</evidence>
<dbReference type="PANTHER" id="PTHR43727">
    <property type="entry name" value="DIAMINOPIMELATE DECARBOXYLASE"/>
    <property type="match status" value="1"/>
</dbReference>
<dbReference type="SUPFAM" id="SSF50621">
    <property type="entry name" value="Alanine racemase C-terminal domain-like"/>
    <property type="match status" value="1"/>
</dbReference>
<dbReference type="Proteomes" id="UP000675781">
    <property type="component" value="Unassembled WGS sequence"/>
</dbReference>
<dbReference type="InterPro" id="IPR009006">
    <property type="entry name" value="Ala_racemase/Decarboxylase_C"/>
</dbReference>
<accession>A0A941ISD1</accession>
<dbReference type="FunFam" id="3.20.20.10:FF:000003">
    <property type="entry name" value="Diaminopimelate decarboxylase"/>
    <property type="match status" value="1"/>
</dbReference>
<dbReference type="PANTHER" id="PTHR43727:SF2">
    <property type="entry name" value="GROUP IV DECARBOXYLASE"/>
    <property type="match status" value="1"/>
</dbReference>
<feature type="domain" description="Orn/DAP/Arg decarboxylase 2 N-terminal" evidence="11">
    <location>
        <begin position="74"/>
        <end position="336"/>
    </location>
</feature>
<dbReference type="NCBIfam" id="TIGR01048">
    <property type="entry name" value="lysA"/>
    <property type="match status" value="1"/>
</dbReference>
<comment type="subunit">
    <text evidence="6">Homodimer.</text>
</comment>
<feature type="binding site" evidence="6">
    <location>
        <position position="402"/>
    </location>
    <ligand>
        <name>substrate</name>
    </ligand>
</feature>
<evidence type="ECO:0000259" key="11">
    <source>
        <dbReference type="Pfam" id="PF02784"/>
    </source>
</evidence>
<keyword evidence="4 6" id="KW-0457">Lysine biosynthesis</keyword>
<dbReference type="Gene3D" id="2.40.37.10">
    <property type="entry name" value="Lyase, Ornithine Decarboxylase, Chain A, domain 1"/>
    <property type="match status" value="1"/>
</dbReference>
<evidence type="ECO:0000256" key="6">
    <source>
        <dbReference type="HAMAP-Rule" id="MF_02120"/>
    </source>
</evidence>
<feature type="binding site" evidence="6">
    <location>
        <position position="431"/>
    </location>
    <ligand>
        <name>substrate</name>
    </ligand>
</feature>
<dbReference type="SUPFAM" id="SSF51419">
    <property type="entry name" value="PLP-binding barrel"/>
    <property type="match status" value="1"/>
</dbReference>
<feature type="binding site" evidence="6">
    <location>
        <begin position="330"/>
        <end position="333"/>
    </location>
    <ligand>
        <name>pyridoxal 5'-phosphate</name>
        <dbReference type="ChEBI" id="CHEBI:597326"/>
    </ligand>
</feature>
<comment type="caution">
    <text evidence="12">The sequence shown here is derived from an EMBL/GenBank/DDBJ whole genome shotgun (WGS) entry which is preliminary data.</text>
</comment>
<dbReference type="InterPro" id="IPR029066">
    <property type="entry name" value="PLP-binding_barrel"/>
</dbReference>
<organism evidence="12 13">
    <name type="scientific">Actinospica durhamensis</name>
    <dbReference type="NCBI Taxonomy" id="1508375"/>
    <lineage>
        <taxon>Bacteria</taxon>
        <taxon>Bacillati</taxon>
        <taxon>Actinomycetota</taxon>
        <taxon>Actinomycetes</taxon>
        <taxon>Catenulisporales</taxon>
        <taxon>Actinospicaceae</taxon>
        <taxon>Actinospica</taxon>
    </lineage>
</organism>
<reference evidence="12" key="1">
    <citation type="submission" date="2021-04" db="EMBL/GenBank/DDBJ databases">
        <title>Genome based classification of Actinospica acidithermotolerans sp. nov., an actinobacterium isolated from an Indonesian hot spring.</title>
        <authorList>
            <person name="Kusuma A.B."/>
            <person name="Putra K.E."/>
            <person name="Nafisah S."/>
            <person name="Loh J."/>
            <person name="Nouioui I."/>
            <person name="Goodfellow M."/>
        </authorList>
    </citation>
    <scope>NUCLEOTIDE SEQUENCE</scope>
    <source>
        <strain evidence="12">CSCA 57</strain>
    </source>
</reference>
<dbReference type="GO" id="GO:0008836">
    <property type="term" value="F:diaminopimelate decarboxylase activity"/>
    <property type="evidence" value="ECO:0007669"/>
    <property type="project" value="UniProtKB-UniRule"/>
</dbReference>
<dbReference type="CDD" id="cd06828">
    <property type="entry name" value="PLPDE_III_DapDC"/>
    <property type="match status" value="1"/>
</dbReference>
<comment type="similarity">
    <text evidence="6">Belongs to the Orn/Lys/Arg decarboxylase class-II family. LysA subfamily.</text>
</comment>
<dbReference type="InterPro" id="IPR000183">
    <property type="entry name" value="Orn/DAP/Arg_de-COase"/>
</dbReference>
<comment type="pathway">
    <text evidence="6 9">Amino-acid biosynthesis; L-lysine biosynthesis via DAP pathway; L-lysine from DL-2,6-diaminopimelate: step 1/1.</text>
</comment>
<feature type="binding site" evidence="6">
    <location>
        <position position="431"/>
    </location>
    <ligand>
        <name>pyridoxal 5'-phosphate</name>
        <dbReference type="ChEBI" id="CHEBI:597326"/>
    </ligand>
</feature>
<feature type="active site" description="Proton donor" evidence="8">
    <location>
        <position position="401"/>
    </location>
</feature>
<dbReference type="PRINTS" id="PR01181">
    <property type="entry name" value="DAPDCRBXLASE"/>
</dbReference>
<name>A0A941ISD1_9ACTN</name>
<comment type="function">
    <text evidence="6">Specifically catalyzes the decarboxylation of meso-diaminopimelate (meso-DAP) to L-lysine.</text>
</comment>
<dbReference type="AlphaFoldDB" id="A0A941ISD1"/>
<dbReference type="RefSeq" id="WP_212530728.1">
    <property type="nucleotide sequence ID" value="NZ_JAGSOG010000132.1"/>
</dbReference>
<keyword evidence="13" id="KW-1185">Reference proteome</keyword>
<dbReference type="EMBL" id="JAGSOG010000132">
    <property type="protein sequence ID" value="MBR7836247.1"/>
    <property type="molecule type" value="Genomic_DNA"/>
</dbReference>
<dbReference type="Pfam" id="PF00278">
    <property type="entry name" value="Orn_DAP_Arg_deC"/>
    <property type="match status" value="1"/>
</dbReference>
<feature type="modified residue" description="N6-(pyridoxal phosphate)lysine" evidence="6 8">
    <location>
        <position position="100"/>
    </location>
</feature>
<feature type="binding site" evidence="6">
    <location>
        <position position="370"/>
    </location>
    <ligand>
        <name>substrate</name>
    </ligand>
</feature>